<evidence type="ECO:0000313" key="1">
    <source>
        <dbReference type="EMBL" id="KKK99707.1"/>
    </source>
</evidence>
<reference evidence="1" key="1">
    <citation type="journal article" date="2015" name="Nature">
        <title>Complex archaea that bridge the gap between prokaryotes and eukaryotes.</title>
        <authorList>
            <person name="Spang A."/>
            <person name="Saw J.H."/>
            <person name="Jorgensen S.L."/>
            <person name="Zaremba-Niedzwiedzka K."/>
            <person name="Martijn J."/>
            <person name="Lind A.E."/>
            <person name="van Eijk R."/>
            <person name="Schleper C."/>
            <person name="Guy L."/>
            <person name="Ettema T.J."/>
        </authorList>
    </citation>
    <scope>NUCLEOTIDE SEQUENCE</scope>
</reference>
<protein>
    <submittedName>
        <fullName evidence="1">Uncharacterized protein</fullName>
    </submittedName>
</protein>
<dbReference type="EMBL" id="LAZR01045086">
    <property type="protein sequence ID" value="KKK99707.1"/>
    <property type="molecule type" value="Genomic_DNA"/>
</dbReference>
<comment type="caution">
    <text evidence="1">The sequence shown here is derived from an EMBL/GenBank/DDBJ whole genome shotgun (WGS) entry which is preliminary data.</text>
</comment>
<feature type="non-terminal residue" evidence="1">
    <location>
        <position position="1"/>
    </location>
</feature>
<dbReference type="AlphaFoldDB" id="A0A0F9A0E8"/>
<proteinExistence type="predicted"/>
<name>A0A0F9A0E8_9ZZZZ</name>
<gene>
    <name evidence="1" type="ORF">LCGC14_2630010</name>
</gene>
<accession>A0A0F9A0E8</accession>
<sequence length="109" mass="11731">DGAAIGRFFPVKKYPACALFGSFKQSGLAGNLQGGRSFSAEFYTRGRVKLTERTATFDIFADNGLRDAVAIPRAVASEIAPYLGPRFGPAGRFGHRILFVEDLDQGEAS</sequence>
<organism evidence="1">
    <name type="scientific">marine sediment metagenome</name>
    <dbReference type="NCBI Taxonomy" id="412755"/>
    <lineage>
        <taxon>unclassified sequences</taxon>
        <taxon>metagenomes</taxon>
        <taxon>ecological metagenomes</taxon>
    </lineage>
</organism>